<gene>
    <name evidence="2" type="ORF">O3P69_016366</name>
</gene>
<accession>A0AAW0TFE7</accession>
<evidence type="ECO:0000256" key="1">
    <source>
        <dbReference type="SAM" id="MobiDB-lite"/>
    </source>
</evidence>
<dbReference type="EMBL" id="JARAKH010000032">
    <property type="protein sequence ID" value="KAK8385530.1"/>
    <property type="molecule type" value="Genomic_DNA"/>
</dbReference>
<dbReference type="AlphaFoldDB" id="A0AAW0TFE7"/>
<feature type="compositionally biased region" description="Basic residues" evidence="1">
    <location>
        <begin position="172"/>
        <end position="181"/>
    </location>
</feature>
<evidence type="ECO:0000313" key="3">
    <source>
        <dbReference type="Proteomes" id="UP001487740"/>
    </source>
</evidence>
<comment type="caution">
    <text evidence="2">The sequence shown here is derived from an EMBL/GenBank/DDBJ whole genome shotgun (WGS) entry which is preliminary data.</text>
</comment>
<name>A0AAW0TFE7_SCYPA</name>
<protein>
    <submittedName>
        <fullName evidence="2">Uncharacterized protein</fullName>
    </submittedName>
</protein>
<proteinExistence type="predicted"/>
<feature type="compositionally biased region" description="Basic and acidic residues" evidence="1">
    <location>
        <begin position="149"/>
        <end position="158"/>
    </location>
</feature>
<evidence type="ECO:0000313" key="2">
    <source>
        <dbReference type="EMBL" id="KAK8385530.1"/>
    </source>
</evidence>
<feature type="compositionally biased region" description="Polar residues" evidence="1">
    <location>
        <begin position="1"/>
        <end position="11"/>
    </location>
</feature>
<dbReference type="Proteomes" id="UP001487740">
    <property type="component" value="Unassembled WGS sequence"/>
</dbReference>
<organism evidence="2 3">
    <name type="scientific">Scylla paramamosain</name>
    <name type="common">Mud crab</name>
    <dbReference type="NCBI Taxonomy" id="85552"/>
    <lineage>
        <taxon>Eukaryota</taxon>
        <taxon>Metazoa</taxon>
        <taxon>Ecdysozoa</taxon>
        <taxon>Arthropoda</taxon>
        <taxon>Crustacea</taxon>
        <taxon>Multicrustacea</taxon>
        <taxon>Malacostraca</taxon>
        <taxon>Eumalacostraca</taxon>
        <taxon>Eucarida</taxon>
        <taxon>Decapoda</taxon>
        <taxon>Pleocyemata</taxon>
        <taxon>Brachyura</taxon>
        <taxon>Eubrachyura</taxon>
        <taxon>Portunoidea</taxon>
        <taxon>Portunidae</taxon>
        <taxon>Portuninae</taxon>
        <taxon>Scylla</taxon>
    </lineage>
</organism>
<sequence length="599" mass="69160">MASASTSTTNPVADVRPEAAGEEVSLKRKKNCKRTTYWTSRAQLQAAEHAKKGTTGDGIRGSRQDSAMPGFPCEGFHAPLFTTRSKSKKRKQQTMNDQETLSEKAKTQRKEEAKQPSKKRRLESMEDCGSHRANTEMEGVKEMKHRTNNKGDHMKGCESSKSSTKLYDGKQVKQHNKKKRKAGDMEDYDTHKKRKVDGGEEDMEHGEQNKRKDRKDRKTKATEGEKKAKKRKTQDIEDHESQPKKSKTQGTEEDESQPKKRKTRDTEEDESQPKKSKTQDKKEHESQPKKRKTRDTEEDESQPKKSKTRDTEEDESQPKKRKTRDTEEDESQPKKSKTQDKKEHESQPKTSKTQDAEEDKSQAKDWGEIFWFNVLRVVVDTELATGTKRNEMEGHYSTEMIIMSMNRLEEAEIVQEFHPDGSGSLFLRHPERLRRKPEPGLAKKQEFKTKVPDTVNLNTERFQDWWKKSAGILRGVDREVLGETCGKSRTTRQQWWWSEHVNNALKRTKQIKKEWEQSGTRQNKLEYRRAKKLAGKAVAVAKAEACRDLLEKLQTPGGEKRTCRIPRSRNKPIKDVNHAKQMKDATGVVLTDMKKVQAT</sequence>
<feature type="compositionally biased region" description="Basic and acidic residues" evidence="1">
    <location>
        <begin position="101"/>
        <end position="115"/>
    </location>
</feature>
<feature type="compositionally biased region" description="Basic and acidic residues" evidence="1">
    <location>
        <begin position="331"/>
        <end position="362"/>
    </location>
</feature>
<feature type="compositionally biased region" description="Polar residues" evidence="1">
    <location>
        <begin position="34"/>
        <end position="43"/>
    </location>
</feature>
<keyword evidence="3" id="KW-1185">Reference proteome</keyword>
<feature type="region of interest" description="Disordered" evidence="1">
    <location>
        <begin position="1"/>
        <end position="362"/>
    </location>
</feature>
<feature type="compositionally biased region" description="Basic and acidic residues" evidence="1">
    <location>
        <begin position="233"/>
        <end position="243"/>
    </location>
</feature>
<feature type="compositionally biased region" description="Basic and acidic residues" evidence="1">
    <location>
        <begin position="122"/>
        <end position="142"/>
    </location>
</feature>
<reference evidence="2 3" key="1">
    <citation type="submission" date="2023-03" db="EMBL/GenBank/DDBJ databases">
        <title>High-quality genome of Scylla paramamosain provides insights in environmental adaptation.</title>
        <authorList>
            <person name="Zhang L."/>
        </authorList>
    </citation>
    <scope>NUCLEOTIDE SEQUENCE [LARGE SCALE GENOMIC DNA]</scope>
    <source>
        <strain evidence="2">LZ_2023a</strain>
        <tissue evidence="2">Muscle</tissue>
    </source>
</reference>
<feature type="compositionally biased region" description="Basic and acidic residues" evidence="1">
    <location>
        <begin position="271"/>
        <end position="288"/>
    </location>
</feature>